<evidence type="ECO:0000313" key="1">
    <source>
        <dbReference type="EMBL" id="CAJ1964071.1"/>
    </source>
</evidence>
<gene>
    <name evidence="1" type="ORF">AYBTSS11_LOCUS20112</name>
</gene>
<keyword evidence="2" id="KW-1185">Reference proteome</keyword>
<evidence type="ECO:0000313" key="2">
    <source>
        <dbReference type="Proteomes" id="UP001189624"/>
    </source>
</evidence>
<accession>A0AA86STF5</accession>
<protein>
    <submittedName>
        <fullName evidence="1">Uncharacterized protein</fullName>
    </submittedName>
</protein>
<reference evidence="1" key="1">
    <citation type="submission" date="2023-10" db="EMBL/GenBank/DDBJ databases">
        <authorList>
            <person name="Domelevo Entfellner J.-B."/>
        </authorList>
    </citation>
    <scope>NUCLEOTIDE SEQUENCE</scope>
</reference>
<sequence>MSTPATIENAKVYVTTQTFTTLPIEGTLPSTHPTVVVVKSHIHTTFLQHKFLGGNSPSWHTLGLQRHPGPLPLTLFFTHGDIVVDGTLVAAFWCKVFGVYINATAT</sequence>
<dbReference type="EMBL" id="OY731403">
    <property type="protein sequence ID" value="CAJ1964071.1"/>
    <property type="molecule type" value="Genomic_DNA"/>
</dbReference>
<dbReference type="Proteomes" id="UP001189624">
    <property type="component" value="Chromosome 6"/>
</dbReference>
<name>A0AA86STF5_9FABA</name>
<dbReference type="Gramene" id="rna-AYBTSS11_LOCUS20112">
    <property type="protein sequence ID" value="CAJ1964071.1"/>
    <property type="gene ID" value="gene-AYBTSS11_LOCUS20112"/>
</dbReference>
<organism evidence="1 2">
    <name type="scientific">Sphenostylis stenocarpa</name>
    <dbReference type="NCBI Taxonomy" id="92480"/>
    <lineage>
        <taxon>Eukaryota</taxon>
        <taxon>Viridiplantae</taxon>
        <taxon>Streptophyta</taxon>
        <taxon>Embryophyta</taxon>
        <taxon>Tracheophyta</taxon>
        <taxon>Spermatophyta</taxon>
        <taxon>Magnoliopsida</taxon>
        <taxon>eudicotyledons</taxon>
        <taxon>Gunneridae</taxon>
        <taxon>Pentapetalae</taxon>
        <taxon>rosids</taxon>
        <taxon>fabids</taxon>
        <taxon>Fabales</taxon>
        <taxon>Fabaceae</taxon>
        <taxon>Papilionoideae</taxon>
        <taxon>50 kb inversion clade</taxon>
        <taxon>NPAAA clade</taxon>
        <taxon>indigoferoid/millettioid clade</taxon>
        <taxon>Phaseoleae</taxon>
        <taxon>Sphenostylis</taxon>
    </lineage>
</organism>
<dbReference type="AlphaFoldDB" id="A0AA86STF5"/>
<proteinExistence type="predicted"/>